<feature type="binding site" evidence="11">
    <location>
        <position position="257"/>
    </location>
    <ligand>
        <name>substrate</name>
    </ligand>
</feature>
<evidence type="ECO:0000256" key="6">
    <source>
        <dbReference type="ARBA" id="ARBA00023277"/>
    </source>
</evidence>
<dbReference type="Gene3D" id="3.20.20.140">
    <property type="entry name" value="Metal-dependent hydrolases"/>
    <property type="match status" value="1"/>
</dbReference>
<keyword evidence="6 9" id="KW-0119">Carbohydrate metabolism</keyword>
<evidence type="ECO:0000256" key="7">
    <source>
        <dbReference type="ARBA" id="ARBA00047647"/>
    </source>
</evidence>
<dbReference type="EMBL" id="JPVQ01000069">
    <property type="protein sequence ID" value="KGR87442.1"/>
    <property type="molecule type" value="Genomic_DNA"/>
</dbReference>
<dbReference type="GO" id="GO:0046872">
    <property type="term" value="F:metal ion binding"/>
    <property type="evidence" value="ECO:0007669"/>
    <property type="project" value="UniProtKB-KW"/>
</dbReference>
<accession>A0A0A3JKC0</accession>
<dbReference type="GO" id="GO:0008448">
    <property type="term" value="F:N-acetylglucosamine-6-phosphate deacetylase activity"/>
    <property type="evidence" value="ECO:0007669"/>
    <property type="project" value="UniProtKB-EC"/>
</dbReference>
<organism evidence="14 15">
    <name type="scientific">Ureibacillus massiliensis 4400831 = CIP 108448 = CCUG 49529</name>
    <dbReference type="NCBI Taxonomy" id="1211035"/>
    <lineage>
        <taxon>Bacteria</taxon>
        <taxon>Bacillati</taxon>
        <taxon>Bacillota</taxon>
        <taxon>Bacilli</taxon>
        <taxon>Bacillales</taxon>
        <taxon>Caryophanaceae</taxon>
        <taxon>Ureibacillus</taxon>
    </lineage>
</organism>
<proteinExistence type="inferred from homology"/>
<dbReference type="GO" id="GO:0006046">
    <property type="term" value="P:N-acetylglucosamine catabolic process"/>
    <property type="evidence" value="ECO:0007669"/>
    <property type="project" value="TreeGrafter"/>
</dbReference>
<dbReference type="RefSeq" id="WP_036180217.1">
    <property type="nucleotide sequence ID" value="NZ_AVCZ01000069.1"/>
</dbReference>
<dbReference type="PIRSF" id="PIRSF038994">
    <property type="entry name" value="NagA"/>
    <property type="match status" value="1"/>
</dbReference>
<name>A0A0A3JKC0_9BACL</name>
<dbReference type="Proteomes" id="UP000030595">
    <property type="component" value="Unassembled WGS sequence"/>
</dbReference>
<reference evidence="14 15" key="1">
    <citation type="submission" date="2014-02" db="EMBL/GenBank/DDBJ databases">
        <title>Draft genome sequence of Lysinibacillus massiliensis CCUG 49529.</title>
        <authorList>
            <person name="Zhang F."/>
            <person name="Wang G."/>
            <person name="Zhang L."/>
        </authorList>
    </citation>
    <scope>NUCLEOTIDE SEQUENCE [LARGE SCALE GENOMIC DNA]</scope>
    <source>
        <strain evidence="14 15">CCUG 49529</strain>
    </source>
</reference>
<dbReference type="Pfam" id="PF01979">
    <property type="entry name" value="Amidohydro_1"/>
    <property type="match status" value="1"/>
</dbReference>
<evidence type="ECO:0000256" key="4">
    <source>
        <dbReference type="ARBA" id="ARBA00022723"/>
    </source>
</evidence>
<dbReference type="EC" id="3.5.1.25" evidence="2"/>
<dbReference type="SUPFAM" id="SSF51338">
    <property type="entry name" value="Composite domain of metallo-dependent hydrolases"/>
    <property type="match status" value="1"/>
</dbReference>
<feature type="active site" description="Proton donor/acceptor" evidence="10">
    <location>
        <position position="280"/>
    </location>
</feature>
<sequence>MTQQQSPILIKNGTIYSENSILKNVSLLLKEGEIARIVSDDDINVDDLTVIDATDLHVIPGFIDGHIHGARGYDVMDASEEALDAIAHYLPQEGVTSFLATTITQSFENIEKALVNVAKFPNKPYQAELIGIHLEGPFINEKMAGAQPKKYIIQPNKELFKKWQKLANHQIKTITIAPELDIDGEFIHYLVEEGINVSAGHTDASFDEMKEAVQHGVRQLTHLCNAMKGIHHRDIGAVGAAFQLRPLRSELIADGVHVSKEMLQIIYNNIGSDRIILITDAIRAKALGSGNYELGGQPVKVLVDKAILHDGTLAGSILKMQDAAFQMFNLDGVTIQDIVKMTSTNIAKQLGIDDRKGVIAEGKDADLVVMDSKLTIKYTICRGQISYKGN</sequence>
<dbReference type="InterPro" id="IPR011059">
    <property type="entry name" value="Metal-dep_hydrolase_composite"/>
</dbReference>
<evidence type="ECO:0000256" key="12">
    <source>
        <dbReference type="PIRSR" id="PIRSR038994-3"/>
    </source>
</evidence>
<gene>
    <name evidence="14" type="ORF">CD30_18735</name>
</gene>
<feature type="binding site" evidence="11">
    <location>
        <begin position="225"/>
        <end position="226"/>
    </location>
    <ligand>
        <name>substrate</name>
    </ligand>
</feature>
<evidence type="ECO:0000313" key="15">
    <source>
        <dbReference type="Proteomes" id="UP000030595"/>
    </source>
</evidence>
<dbReference type="FunFam" id="3.20.20.140:FF:000004">
    <property type="entry name" value="N-acetylglucosamine-6-phosphate deacetylase"/>
    <property type="match status" value="1"/>
</dbReference>
<comment type="caution">
    <text evidence="14">The sequence shown here is derived from an EMBL/GenBank/DDBJ whole genome shotgun (WGS) entry which is preliminary data.</text>
</comment>
<evidence type="ECO:0000256" key="3">
    <source>
        <dbReference type="ARBA" id="ARBA00018029"/>
    </source>
</evidence>
<feature type="binding site" evidence="11">
    <location>
        <position position="233"/>
    </location>
    <ligand>
        <name>substrate</name>
    </ligand>
</feature>
<evidence type="ECO:0000256" key="11">
    <source>
        <dbReference type="PIRSR" id="PIRSR038994-2"/>
    </source>
</evidence>
<dbReference type="InterPro" id="IPR003764">
    <property type="entry name" value="GlcNAc_6-P_deAcase"/>
</dbReference>
<evidence type="ECO:0000256" key="1">
    <source>
        <dbReference type="ARBA" id="ARBA00010716"/>
    </source>
</evidence>
<evidence type="ECO:0000256" key="9">
    <source>
        <dbReference type="PIRNR" id="PIRNR038994"/>
    </source>
</evidence>
<dbReference type="Gene3D" id="2.30.40.10">
    <property type="entry name" value="Urease, subunit C, domain 1"/>
    <property type="match status" value="1"/>
</dbReference>
<keyword evidence="5 9" id="KW-0378">Hydrolase</keyword>
<dbReference type="NCBIfam" id="TIGR00221">
    <property type="entry name" value="nagA"/>
    <property type="match status" value="1"/>
</dbReference>
<feature type="binding site" evidence="11">
    <location>
        <position position="146"/>
    </location>
    <ligand>
        <name>substrate</name>
    </ligand>
</feature>
<dbReference type="OrthoDB" id="9776488at2"/>
<dbReference type="PANTHER" id="PTHR11113:SF14">
    <property type="entry name" value="N-ACETYLGLUCOSAMINE-6-PHOSPHATE DEACETYLASE"/>
    <property type="match status" value="1"/>
</dbReference>
<evidence type="ECO:0000256" key="2">
    <source>
        <dbReference type="ARBA" id="ARBA00011899"/>
    </source>
</evidence>
<evidence type="ECO:0000256" key="5">
    <source>
        <dbReference type="ARBA" id="ARBA00022801"/>
    </source>
</evidence>
<evidence type="ECO:0000256" key="10">
    <source>
        <dbReference type="PIRSR" id="PIRSR038994-1"/>
    </source>
</evidence>
<comment type="cofactor">
    <cofactor evidence="12">
        <name>a divalent metal cation</name>
        <dbReference type="ChEBI" id="CHEBI:60240"/>
    </cofactor>
    <text evidence="12">Binds 1 divalent metal cation per subunit.</text>
</comment>
<feature type="binding site" evidence="12">
    <location>
        <position position="222"/>
    </location>
    <ligand>
        <name>Zn(2+)</name>
        <dbReference type="ChEBI" id="CHEBI:29105"/>
    </ligand>
</feature>
<dbReference type="InterPro" id="IPR006680">
    <property type="entry name" value="Amidohydro-rel"/>
</dbReference>
<evidence type="ECO:0000259" key="13">
    <source>
        <dbReference type="Pfam" id="PF01979"/>
    </source>
</evidence>
<comment type="catalytic activity">
    <reaction evidence="7">
        <text>N-acetyl-D-glucosamine 6-phosphate + H2O = D-glucosamine 6-phosphate + acetate</text>
        <dbReference type="Rhea" id="RHEA:22936"/>
        <dbReference type="ChEBI" id="CHEBI:15377"/>
        <dbReference type="ChEBI" id="CHEBI:30089"/>
        <dbReference type="ChEBI" id="CHEBI:57513"/>
        <dbReference type="ChEBI" id="CHEBI:58725"/>
        <dbReference type="EC" id="3.5.1.25"/>
    </reaction>
</comment>
<feature type="binding site" evidence="11">
    <location>
        <begin position="313"/>
        <end position="315"/>
    </location>
    <ligand>
        <name>substrate</name>
    </ligand>
</feature>
<protein>
    <recommendedName>
        <fullName evidence="3">N-acetylglucosamine-6-phosphate deacetylase</fullName>
        <ecNumber evidence="2">3.5.1.25</ecNumber>
    </recommendedName>
</protein>
<dbReference type="CDD" id="cd00854">
    <property type="entry name" value="NagA"/>
    <property type="match status" value="1"/>
</dbReference>
<feature type="binding site" evidence="12">
    <location>
        <position position="135"/>
    </location>
    <ligand>
        <name>Zn(2+)</name>
        <dbReference type="ChEBI" id="CHEBI:29105"/>
    </ligand>
</feature>
<comment type="similarity">
    <text evidence="1 9">Belongs to the metallo-dependent hydrolases superfamily. NagA family.</text>
</comment>
<evidence type="ECO:0000256" key="8">
    <source>
        <dbReference type="ARBA" id="ARBA00060590"/>
    </source>
</evidence>
<evidence type="ECO:0000313" key="14">
    <source>
        <dbReference type="EMBL" id="KGR87442.1"/>
    </source>
</evidence>
<dbReference type="AlphaFoldDB" id="A0A0A3JKC0"/>
<dbReference type="SUPFAM" id="SSF51556">
    <property type="entry name" value="Metallo-dependent hydrolases"/>
    <property type="match status" value="1"/>
</dbReference>
<feature type="domain" description="Amidohydrolase-related" evidence="13">
    <location>
        <begin position="58"/>
        <end position="385"/>
    </location>
</feature>
<dbReference type="eggNOG" id="COG1820">
    <property type="taxonomic scope" value="Bacteria"/>
</dbReference>
<keyword evidence="4 12" id="KW-0479">Metal-binding</keyword>
<comment type="pathway">
    <text evidence="8">Amino-sugar metabolism; N-acetylneuraminate degradation; D-fructose 6-phosphate from N-acetylneuraminate: step 4/5.</text>
</comment>
<dbReference type="PANTHER" id="PTHR11113">
    <property type="entry name" value="N-ACETYLGLUCOSAMINE-6-PHOSPHATE DEACETYLASE"/>
    <property type="match status" value="1"/>
</dbReference>
<dbReference type="InterPro" id="IPR032466">
    <property type="entry name" value="Metal_Hydrolase"/>
</dbReference>
<feature type="binding site" evidence="12">
    <location>
        <position position="201"/>
    </location>
    <ligand>
        <name>Zn(2+)</name>
        <dbReference type="ChEBI" id="CHEBI:29105"/>
    </ligand>
</feature>
<keyword evidence="15" id="KW-1185">Reference proteome</keyword>